<dbReference type="EMBL" id="CADCSU010000146">
    <property type="protein sequence ID" value="CAA9202208.1"/>
    <property type="molecule type" value="Genomic_DNA"/>
</dbReference>
<dbReference type="AlphaFoldDB" id="A0A6J4GV36"/>
<dbReference type="InterPro" id="IPR039422">
    <property type="entry name" value="MarR/SlyA-like"/>
</dbReference>
<dbReference type="SMART" id="SM00347">
    <property type="entry name" value="HTH_MARR"/>
    <property type="match status" value="1"/>
</dbReference>
<dbReference type="GO" id="GO:0006950">
    <property type="term" value="P:response to stress"/>
    <property type="evidence" value="ECO:0007669"/>
    <property type="project" value="TreeGrafter"/>
</dbReference>
<dbReference type="RefSeq" id="WP_234425231.1">
    <property type="nucleotide sequence ID" value="NZ_CAJGBH010000039.1"/>
</dbReference>
<dbReference type="Proteomes" id="UP000479938">
    <property type="component" value="Unassembled WGS sequence"/>
</dbReference>
<dbReference type="PANTHER" id="PTHR33164:SF57">
    <property type="entry name" value="MARR-FAMILY TRANSCRIPTIONAL REGULATOR"/>
    <property type="match status" value="1"/>
</dbReference>
<dbReference type="Pfam" id="PF01047">
    <property type="entry name" value="MarR"/>
    <property type="match status" value="1"/>
</dbReference>
<sequence length="150" mass="17399">MNTITTNESVLIALNKRTLLNILHTQNLLSESFGEILKQYHLSSEQYNVMAILKDQNGKATNMCDIQEKMISKTSNTTRLVDKLLLKGFVTREVCSKNRRKIDVFITKSGLEIMKDLKPKMEILEEKLSHKLTVREFQNLNFLLEKYHIA</sequence>
<evidence type="ECO:0000313" key="2">
    <source>
        <dbReference type="EMBL" id="CAA9202208.1"/>
    </source>
</evidence>
<evidence type="ECO:0000313" key="3">
    <source>
        <dbReference type="Proteomes" id="UP000479938"/>
    </source>
</evidence>
<organism evidence="2 3">
    <name type="scientific">Flavobacterium bizetiae</name>
    <dbReference type="NCBI Taxonomy" id="2704140"/>
    <lineage>
        <taxon>Bacteria</taxon>
        <taxon>Pseudomonadati</taxon>
        <taxon>Bacteroidota</taxon>
        <taxon>Flavobacteriia</taxon>
        <taxon>Flavobacteriales</taxon>
        <taxon>Flavobacteriaceae</taxon>
        <taxon>Flavobacterium</taxon>
    </lineage>
</organism>
<dbReference type="GO" id="GO:0003700">
    <property type="term" value="F:DNA-binding transcription factor activity"/>
    <property type="evidence" value="ECO:0007669"/>
    <property type="project" value="InterPro"/>
</dbReference>
<protein>
    <recommendedName>
        <fullName evidence="1">HTH marR-type domain-containing protein</fullName>
    </recommendedName>
</protein>
<dbReference type="Gene3D" id="1.10.10.10">
    <property type="entry name" value="Winged helix-like DNA-binding domain superfamily/Winged helix DNA-binding domain"/>
    <property type="match status" value="1"/>
</dbReference>
<proteinExistence type="predicted"/>
<reference evidence="2 3" key="1">
    <citation type="submission" date="2020-02" db="EMBL/GenBank/DDBJ databases">
        <authorList>
            <person name="Criscuolo A."/>
        </authorList>
    </citation>
    <scope>NUCLEOTIDE SEQUENCE [LARGE SCALE GENOMIC DNA]</scope>
    <source>
        <strain evidence="2">CIP105534</strain>
    </source>
</reference>
<feature type="domain" description="HTH marR-type" evidence="1">
    <location>
        <begin position="1"/>
        <end position="149"/>
    </location>
</feature>
<dbReference type="SUPFAM" id="SSF46785">
    <property type="entry name" value="Winged helix' DNA-binding domain"/>
    <property type="match status" value="1"/>
</dbReference>
<dbReference type="PROSITE" id="PS50995">
    <property type="entry name" value="HTH_MARR_2"/>
    <property type="match status" value="1"/>
</dbReference>
<gene>
    <name evidence="2" type="ORF">FLA105534_03978</name>
</gene>
<dbReference type="PRINTS" id="PR00598">
    <property type="entry name" value="HTHMARR"/>
</dbReference>
<dbReference type="InterPro" id="IPR036388">
    <property type="entry name" value="WH-like_DNA-bd_sf"/>
</dbReference>
<dbReference type="InterPro" id="IPR000835">
    <property type="entry name" value="HTH_MarR-typ"/>
</dbReference>
<evidence type="ECO:0000259" key="1">
    <source>
        <dbReference type="PROSITE" id="PS50995"/>
    </source>
</evidence>
<name>A0A6J4GV36_9FLAO</name>
<dbReference type="PANTHER" id="PTHR33164">
    <property type="entry name" value="TRANSCRIPTIONAL REGULATOR, MARR FAMILY"/>
    <property type="match status" value="1"/>
</dbReference>
<accession>A0A6J4GV36</accession>
<keyword evidence="3" id="KW-1185">Reference proteome</keyword>
<dbReference type="InterPro" id="IPR036390">
    <property type="entry name" value="WH_DNA-bd_sf"/>
</dbReference>